<dbReference type="Proteomes" id="UP000094527">
    <property type="component" value="Unassembled WGS sequence"/>
</dbReference>
<evidence type="ECO:0000256" key="1">
    <source>
        <dbReference type="SAM" id="MobiDB-lite"/>
    </source>
</evidence>
<dbReference type="CDD" id="cd00024">
    <property type="entry name" value="CD_CSD"/>
    <property type="match status" value="1"/>
</dbReference>
<dbReference type="InterPro" id="IPR016197">
    <property type="entry name" value="Chromo-like_dom_sf"/>
</dbReference>
<feature type="compositionally biased region" description="Basic residues" evidence="1">
    <location>
        <begin position="25"/>
        <end position="34"/>
    </location>
</feature>
<dbReference type="SUPFAM" id="SSF54160">
    <property type="entry name" value="Chromo domain-like"/>
    <property type="match status" value="1"/>
</dbReference>
<feature type="region of interest" description="Disordered" evidence="1">
    <location>
        <begin position="1"/>
        <end position="34"/>
    </location>
</feature>
<feature type="compositionally biased region" description="Polar residues" evidence="1">
    <location>
        <begin position="118"/>
        <end position="128"/>
    </location>
</feature>
<proteinExistence type="predicted"/>
<reference evidence="3 4" key="1">
    <citation type="journal article" date="2016" name="Genome Biol. Evol.">
        <title>Gene Family Evolution Reflects Adaptation to Soil Environmental Stressors in the Genome of the Collembolan Orchesella cincta.</title>
        <authorList>
            <person name="Faddeeva-Vakhrusheva A."/>
            <person name="Derks M.F."/>
            <person name="Anvar S.Y."/>
            <person name="Agamennone V."/>
            <person name="Suring W."/>
            <person name="Smit S."/>
            <person name="van Straalen N.M."/>
            <person name="Roelofs D."/>
        </authorList>
    </citation>
    <scope>NUCLEOTIDE SEQUENCE [LARGE SCALE GENOMIC DNA]</scope>
    <source>
        <tissue evidence="3">Mixed pool</tissue>
    </source>
</reference>
<evidence type="ECO:0000313" key="4">
    <source>
        <dbReference type="Proteomes" id="UP000094527"/>
    </source>
</evidence>
<dbReference type="SMART" id="SM00298">
    <property type="entry name" value="CHROMO"/>
    <property type="match status" value="1"/>
</dbReference>
<keyword evidence="4" id="KW-1185">Reference proteome</keyword>
<comment type="caution">
    <text evidence="3">The sequence shown here is derived from an EMBL/GenBank/DDBJ whole genome shotgun (WGS) entry which is preliminary data.</text>
</comment>
<feature type="region of interest" description="Disordered" evidence="1">
    <location>
        <begin position="105"/>
        <end position="174"/>
    </location>
</feature>
<evidence type="ECO:0000313" key="3">
    <source>
        <dbReference type="EMBL" id="ODM90455.1"/>
    </source>
</evidence>
<dbReference type="OrthoDB" id="5376140at2759"/>
<dbReference type="STRING" id="48709.A0A1D2MBU9"/>
<evidence type="ECO:0000259" key="2">
    <source>
        <dbReference type="PROSITE" id="PS50013"/>
    </source>
</evidence>
<dbReference type="GO" id="GO:0005694">
    <property type="term" value="C:chromosome"/>
    <property type="evidence" value="ECO:0007669"/>
    <property type="project" value="UniProtKB-ARBA"/>
</dbReference>
<dbReference type="PROSITE" id="PS50013">
    <property type="entry name" value="CHROMO_2"/>
    <property type="match status" value="1"/>
</dbReference>
<dbReference type="AlphaFoldDB" id="A0A1D2MBU9"/>
<accession>A0A1D2MBU9</accession>
<name>A0A1D2MBU9_ORCCI</name>
<dbReference type="Gene3D" id="2.40.50.40">
    <property type="match status" value="1"/>
</dbReference>
<organism evidence="3 4">
    <name type="scientific">Orchesella cincta</name>
    <name type="common">Springtail</name>
    <name type="synonym">Podura cincta</name>
    <dbReference type="NCBI Taxonomy" id="48709"/>
    <lineage>
        <taxon>Eukaryota</taxon>
        <taxon>Metazoa</taxon>
        <taxon>Ecdysozoa</taxon>
        <taxon>Arthropoda</taxon>
        <taxon>Hexapoda</taxon>
        <taxon>Collembola</taxon>
        <taxon>Entomobryomorpha</taxon>
        <taxon>Entomobryoidea</taxon>
        <taxon>Orchesellidae</taxon>
        <taxon>Orchesellinae</taxon>
        <taxon>Orchesella</taxon>
    </lineage>
</organism>
<gene>
    <name evidence="3" type="ORF">Ocin01_16227</name>
</gene>
<dbReference type="InterPro" id="IPR000953">
    <property type="entry name" value="Chromo/chromo_shadow_dom"/>
</dbReference>
<dbReference type="EMBL" id="LJIJ01001955">
    <property type="protein sequence ID" value="ODM90455.1"/>
    <property type="molecule type" value="Genomic_DNA"/>
</dbReference>
<feature type="domain" description="Chromo" evidence="2">
    <location>
        <begin position="176"/>
        <end position="235"/>
    </location>
</feature>
<sequence>MAGKRNHSGFRTPEAPESDTGSDKGRKRKKLIKNCKRNEDSNIPCVHISIGKVVVKAEKPLLLKQDKDKAELLPRLMSFLAVLHLSLPLVPSLIPTQLYQVRELAEETTQDNEKPDCNTRQSLKTGTKSSKRVRFESNSSNNDKTDENNEHDDDDDESADEEGERPRIPGKTGDGWIVEGVRDYRITQNNKVEYRTKWKHWPERFNSWEPESNFISKTPIEDYWQEVVKKSDKLNAPFKLARKCREKNNPDQIEPSYFYDHF</sequence>
<feature type="compositionally biased region" description="Acidic residues" evidence="1">
    <location>
        <begin position="149"/>
        <end position="163"/>
    </location>
</feature>
<dbReference type="InterPro" id="IPR023780">
    <property type="entry name" value="Chromo_domain"/>
</dbReference>
<dbReference type="Pfam" id="PF00385">
    <property type="entry name" value="Chromo"/>
    <property type="match status" value="1"/>
</dbReference>
<protein>
    <submittedName>
        <fullName evidence="3">Chromo domain protein LHP1</fullName>
    </submittedName>
</protein>